<dbReference type="Proteomes" id="UP000607559">
    <property type="component" value="Unassembled WGS sequence"/>
</dbReference>
<keyword evidence="2" id="KW-1185">Reference proteome</keyword>
<evidence type="ECO:0000313" key="2">
    <source>
        <dbReference type="Proteomes" id="UP000607559"/>
    </source>
</evidence>
<reference evidence="1" key="1">
    <citation type="journal article" date="2014" name="Int. J. Syst. Evol. Microbiol.">
        <title>Complete genome sequence of Corynebacterium casei LMG S-19264T (=DSM 44701T), isolated from a smear-ripened cheese.</title>
        <authorList>
            <consortium name="US DOE Joint Genome Institute (JGI-PGF)"/>
            <person name="Walter F."/>
            <person name="Albersmeier A."/>
            <person name="Kalinowski J."/>
            <person name="Ruckert C."/>
        </authorList>
    </citation>
    <scope>NUCLEOTIDE SEQUENCE</scope>
    <source>
        <strain evidence="1">CGMCC 1.15448</strain>
    </source>
</reference>
<comment type="caution">
    <text evidence="1">The sequence shown here is derived from an EMBL/GenBank/DDBJ whole genome shotgun (WGS) entry which is preliminary data.</text>
</comment>
<reference evidence="1" key="2">
    <citation type="submission" date="2020-09" db="EMBL/GenBank/DDBJ databases">
        <authorList>
            <person name="Sun Q."/>
            <person name="Zhou Y."/>
        </authorList>
    </citation>
    <scope>NUCLEOTIDE SEQUENCE</scope>
    <source>
        <strain evidence="1">CGMCC 1.15448</strain>
    </source>
</reference>
<dbReference type="EMBL" id="BMJC01000007">
    <property type="protein sequence ID" value="GGB22931.1"/>
    <property type="molecule type" value="Genomic_DNA"/>
</dbReference>
<protein>
    <submittedName>
        <fullName evidence="1">Uncharacterized protein</fullName>
    </submittedName>
</protein>
<dbReference type="AlphaFoldDB" id="A0A8J2UIQ4"/>
<sequence length="59" mass="6938">MRPNVRLWPDRDEPHFIFLMDEMKCKGKDQFLPYAPAALRPSRIVHISNIRAQAMGSER</sequence>
<name>A0A8J2UIQ4_9BACT</name>
<organism evidence="1 2">
    <name type="scientific">Puia dinghuensis</name>
    <dbReference type="NCBI Taxonomy" id="1792502"/>
    <lineage>
        <taxon>Bacteria</taxon>
        <taxon>Pseudomonadati</taxon>
        <taxon>Bacteroidota</taxon>
        <taxon>Chitinophagia</taxon>
        <taxon>Chitinophagales</taxon>
        <taxon>Chitinophagaceae</taxon>
        <taxon>Puia</taxon>
    </lineage>
</organism>
<gene>
    <name evidence="1" type="ORF">GCM10011511_53570</name>
</gene>
<evidence type="ECO:0000313" key="1">
    <source>
        <dbReference type="EMBL" id="GGB22931.1"/>
    </source>
</evidence>
<accession>A0A8J2UIQ4</accession>
<proteinExistence type="predicted"/>